<evidence type="ECO:0000259" key="17">
    <source>
        <dbReference type="PROSITE" id="PS50113"/>
    </source>
</evidence>
<dbReference type="Pfam" id="PF05231">
    <property type="entry name" value="MASE1"/>
    <property type="match status" value="1"/>
</dbReference>
<dbReference type="CDD" id="cd00082">
    <property type="entry name" value="HisKA"/>
    <property type="match status" value="1"/>
</dbReference>
<evidence type="ECO:0000256" key="11">
    <source>
        <dbReference type="PROSITE-ProRule" id="PRU00169"/>
    </source>
</evidence>
<dbReference type="Gene3D" id="3.30.450.20">
    <property type="entry name" value="PAS domain"/>
    <property type="match status" value="2"/>
</dbReference>
<evidence type="ECO:0000256" key="1">
    <source>
        <dbReference type="ARBA" id="ARBA00000085"/>
    </source>
</evidence>
<dbReference type="InterPro" id="IPR036097">
    <property type="entry name" value="HisK_dim/P_sf"/>
</dbReference>
<dbReference type="PROSITE" id="PS50109">
    <property type="entry name" value="HIS_KIN"/>
    <property type="match status" value="1"/>
</dbReference>
<keyword evidence="18" id="KW-0067">ATP-binding</keyword>
<dbReference type="EC" id="2.7.13.3" evidence="3"/>
<dbReference type="Gene3D" id="1.10.287.130">
    <property type="match status" value="1"/>
</dbReference>
<dbReference type="EMBL" id="JBHLTL010000001">
    <property type="protein sequence ID" value="MFC0588946.1"/>
    <property type="molecule type" value="Genomic_DNA"/>
</dbReference>
<dbReference type="SUPFAM" id="SSF47226">
    <property type="entry name" value="Histidine-containing phosphotransfer domain, HPT domain"/>
    <property type="match status" value="1"/>
</dbReference>
<evidence type="ECO:0000259" key="14">
    <source>
        <dbReference type="PROSITE" id="PS50109"/>
    </source>
</evidence>
<comment type="subcellular location">
    <subcellularLocation>
        <location evidence="2">Cell membrane</location>
        <topology evidence="2">Multi-pass membrane protein</topology>
    </subcellularLocation>
</comment>
<feature type="domain" description="PAS" evidence="16">
    <location>
        <begin position="434"/>
        <end position="504"/>
    </location>
</feature>
<comment type="catalytic activity">
    <reaction evidence="1">
        <text>ATP + protein L-histidine = ADP + protein N-phospho-L-histidine.</text>
        <dbReference type="EC" id="2.7.13.3"/>
    </reaction>
</comment>
<keyword evidence="9 13" id="KW-1133">Transmembrane helix</keyword>
<dbReference type="InterPro" id="IPR000014">
    <property type="entry name" value="PAS"/>
</dbReference>
<dbReference type="InterPro" id="IPR001789">
    <property type="entry name" value="Sig_transdc_resp-reg_receiver"/>
</dbReference>
<dbReference type="CDD" id="cd00130">
    <property type="entry name" value="PAS"/>
    <property type="match status" value="2"/>
</dbReference>
<dbReference type="GO" id="GO:0005524">
    <property type="term" value="F:ATP binding"/>
    <property type="evidence" value="ECO:0007669"/>
    <property type="project" value="UniProtKB-KW"/>
</dbReference>
<feature type="transmembrane region" description="Helical" evidence="13">
    <location>
        <begin position="159"/>
        <end position="181"/>
    </location>
</feature>
<dbReference type="SMART" id="SM00387">
    <property type="entry name" value="HATPase_c"/>
    <property type="match status" value="1"/>
</dbReference>
<sequence length="1052" mass="113790">MESLLPSDPVHSTIKAAVWTLVLAAVFGILGYASVSLTIGTGRLAAFWIGNALVIGSLLGRRSAFKAMVLVACCIANFGANSAIDDPTPFALGLAIVNLLEITASLFLLERFVVREQPFATLRQFAQFALVGMLAPIATGLLAAALFSTARVGVFTQTYLQWIAAHSLPIPIFGSMVLIVRHELANRRPLDQAGKRAWSIVLTAVGVVVPAVFAQDNFPFLFLVMPVVVLAAFLTGRLGTALVVAIFACAASLATLLGHGPIALVHGGTRDKIIALQTFLATCLAIGLPIAVDLESRGRIRAELRENRDFIGSILDGIGDMVFKVDANWRLTFTNANWDRLTGLTLGTVLEWSQIARYVDGDRFDLSRLRRRMESRQSTDEKIVVQIPDNDNVMRQLEIRIVPQYDDHGTFLGAFGTGSDITEQRLATRLLKEREEQLAVLADNATDAVLRLDLLGVCRYASPSSQQVFGIDHRHMLGNLFMTGFHEEDHDAVMTAFQALVSGASNRVRIAFRSASLTEPGAFNWLEANCGLVRNAETGSPSEIIASLRNVNETKRLEAALLEAKEKAEAAAEAKSVFLANMSHEIRTPMNGVIGFTELALHNERDGEQRQNLEMILDSGRAMLRLLNDLLDFAKIEAGQMVIGSEPTDIRHKLRGALRLMDPVAVQKGLSLDLSIDEAVPAWLQCDPLRLRQIVLNLVGNALKFTEYGAVSVHADLDETATLLRIVVADTGIGIEPEQLGYVFDKFTQADASIARRYGGTGLGLPICAELAGLLGGSLSVDSQVGKGSVFTLTIPLVPCDAPQAGDSPVAERVGEPGCKSRETPLSVLIAEDNKINQHLVLAMLRKAGCHTVLAEDGNAAIERVFATHGTPDAFDIVLMDVQMPNLDGLEATRKIRAAGISAAVLPIIALTANAYQDDISACRDAGMQGHLAKPLRMRELDRMLQTLTAAMPAALTPDYGRETDPRLVHLFNERKRAVLMGIDQALREGRLTNTALDDLVSQLHQVAGVAAYFGEARLGDESRTAEQGLRHGSSAERLAHLKTVRALLVAS</sequence>
<evidence type="ECO:0000313" key="18">
    <source>
        <dbReference type="EMBL" id="MFC0588946.1"/>
    </source>
</evidence>
<dbReference type="Gene3D" id="3.40.50.2300">
    <property type="match status" value="1"/>
</dbReference>
<gene>
    <name evidence="18" type="ORF">ACFFF7_05920</name>
</gene>
<dbReference type="Pfam" id="PF00072">
    <property type="entry name" value="Response_reg"/>
    <property type="match status" value="1"/>
</dbReference>
<keyword evidence="6" id="KW-0808">Transferase</keyword>
<dbReference type="CDD" id="cd16922">
    <property type="entry name" value="HATPase_EvgS-ArcB-TorS-like"/>
    <property type="match status" value="1"/>
</dbReference>
<dbReference type="InterPro" id="IPR005467">
    <property type="entry name" value="His_kinase_dom"/>
</dbReference>
<evidence type="ECO:0000256" key="9">
    <source>
        <dbReference type="ARBA" id="ARBA00022989"/>
    </source>
</evidence>
<dbReference type="Gene3D" id="3.30.565.10">
    <property type="entry name" value="Histidine kinase-like ATPase, C-terminal domain"/>
    <property type="match status" value="1"/>
</dbReference>
<dbReference type="CDD" id="cd17546">
    <property type="entry name" value="REC_hyHK_CKI1_RcsC-like"/>
    <property type="match status" value="1"/>
</dbReference>
<proteinExistence type="predicted"/>
<dbReference type="InterPro" id="IPR000700">
    <property type="entry name" value="PAS-assoc_C"/>
</dbReference>
<dbReference type="NCBIfam" id="TIGR00229">
    <property type="entry name" value="sensory_box"/>
    <property type="match status" value="1"/>
</dbReference>
<dbReference type="SMART" id="SM00448">
    <property type="entry name" value="REC"/>
    <property type="match status" value="1"/>
</dbReference>
<feature type="modified residue" description="4-aspartylphosphate" evidence="11">
    <location>
        <position position="881"/>
    </location>
</feature>
<dbReference type="SUPFAM" id="SSF55874">
    <property type="entry name" value="ATPase domain of HSP90 chaperone/DNA topoisomerase II/histidine kinase"/>
    <property type="match status" value="1"/>
</dbReference>
<dbReference type="PROSITE" id="PS50112">
    <property type="entry name" value="PAS"/>
    <property type="match status" value="1"/>
</dbReference>
<accession>A0ABV6PGJ5</accession>
<dbReference type="Proteomes" id="UP001589943">
    <property type="component" value="Unassembled WGS sequence"/>
</dbReference>
<feature type="domain" description="Response regulatory" evidence="15">
    <location>
        <begin position="827"/>
        <end position="949"/>
    </location>
</feature>
<keyword evidence="10 13" id="KW-0472">Membrane</keyword>
<dbReference type="Pfam" id="PF00512">
    <property type="entry name" value="HisKA"/>
    <property type="match status" value="1"/>
</dbReference>
<dbReference type="SUPFAM" id="SSF55785">
    <property type="entry name" value="PYP-like sensor domain (PAS domain)"/>
    <property type="match status" value="2"/>
</dbReference>
<feature type="transmembrane region" description="Helical" evidence="13">
    <location>
        <begin position="218"/>
        <end position="235"/>
    </location>
</feature>
<evidence type="ECO:0000259" key="16">
    <source>
        <dbReference type="PROSITE" id="PS50112"/>
    </source>
</evidence>
<dbReference type="InterPro" id="IPR036890">
    <property type="entry name" value="HATPase_C_sf"/>
</dbReference>
<dbReference type="InterPro" id="IPR003594">
    <property type="entry name" value="HATPase_dom"/>
</dbReference>
<feature type="transmembrane region" description="Helical" evidence="13">
    <location>
        <begin position="193"/>
        <end position="212"/>
    </location>
</feature>
<feature type="domain" description="PAC" evidence="17">
    <location>
        <begin position="377"/>
        <end position="433"/>
    </location>
</feature>
<evidence type="ECO:0000259" key="15">
    <source>
        <dbReference type="PROSITE" id="PS50110"/>
    </source>
</evidence>
<dbReference type="InterPro" id="IPR036641">
    <property type="entry name" value="HPT_dom_sf"/>
</dbReference>
<dbReference type="SUPFAM" id="SSF47384">
    <property type="entry name" value="Homodimeric domain of signal transducing histidine kinase"/>
    <property type="match status" value="1"/>
</dbReference>
<keyword evidence="5 11" id="KW-0597">Phosphoprotein</keyword>
<evidence type="ECO:0000256" key="5">
    <source>
        <dbReference type="ARBA" id="ARBA00022553"/>
    </source>
</evidence>
<dbReference type="SUPFAM" id="SSF52172">
    <property type="entry name" value="CheY-like"/>
    <property type="match status" value="1"/>
</dbReference>
<dbReference type="SMART" id="SM00091">
    <property type="entry name" value="PAS"/>
    <property type="match status" value="2"/>
</dbReference>
<dbReference type="InterPro" id="IPR003661">
    <property type="entry name" value="HisK_dim/P_dom"/>
</dbReference>
<feature type="coiled-coil region" evidence="12">
    <location>
        <begin position="545"/>
        <end position="574"/>
    </location>
</feature>
<keyword evidence="4" id="KW-1003">Cell membrane</keyword>
<keyword evidence="19" id="KW-1185">Reference proteome</keyword>
<keyword evidence="12" id="KW-0175">Coiled coil</keyword>
<dbReference type="RefSeq" id="WP_379480434.1">
    <property type="nucleotide sequence ID" value="NZ_JBHLTL010000001.1"/>
</dbReference>
<evidence type="ECO:0000256" key="8">
    <source>
        <dbReference type="ARBA" id="ARBA00022777"/>
    </source>
</evidence>
<feature type="transmembrane region" description="Helical" evidence="13">
    <location>
        <begin position="90"/>
        <end position="113"/>
    </location>
</feature>
<dbReference type="InterPro" id="IPR035965">
    <property type="entry name" value="PAS-like_dom_sf"/>
</dbReference>
<dbReference type="Pfam" id="PF02518">
    <property type="entry name" value="HATPase_c"/>
    <property type="match status" value="1"/>
</dbReference>
<dbReference type="SMART" id="SM00388">
    <property type="entry name" value="HisKA"/>
    <property type="match status" value="1"/>
</dbReference>
<protein>
    <recommendedName>
        <fullName evidence="3">histidine kinase</fullName>
        <ecNumber evidence="3">2.7.13.3</ecNumber>
    </recommendedName>
</protein>
<evidence type="ECO:0000256" key="10">
    <source>
        <dbReference type="ARBA" id="ARBA00023136"/>
    </source>
</evidence>
<dbReference type="PROSITE" id="PS50113">
    <property type="entry name" value="PAC"/>
    <property type="match status" value="1"/>
</dbReference>
<evidence type="ECO:0000256" key="3">
    <source>
        <dbReference type="ARBA" id="ARBA00012438"/>
    </source>
</evidence>
<dbReference type="Pfam" id="PF00989">
    <property type="entry name" value="PAS"/>
    <property type="match status" value="1"/>
</dbReference>
<dbReference type="InterPro" id="IPR004358">
    <property type="entry name" value="Sig_transdc_His_kin-like_C"/>
</dbReference>
<keyword evidence="7 13" id="KW-0812">Transmembrane</keyword>
<dbReference type="InterPro" id="IPR013767">
    <property type="entry name" value="PAS_fold"/>
</dbReference>
<evidence type="ECO:0000256" key="12">
    <source>
        <dbReference type="SAM" id="Coils"/>
    </source>
</evidence>
<dbReference type="PRINTS" id="PR00344">
    <property type="entry name" value="BCTRLSENSOR"/>
</dbReference>
<feature type="transmembrane region" description="Helical" evidence="13">
    <location>
        <begin position="125"/>
        <end position="147"/>
    </location>
</feature>
<keyword evidence="8" id="KW-0418">Kinase</keyword>
<reference evidence="18 19" key="1">
    <citation type="submission" date="2024-09" db="EMBL/GenBank/DDBJ databases">
        <authorList>
            <person name="Sun Q."/>
            <person name="Mori K."/>
        </authorList>
    </citation>
    <scope>NUCLEOTIDE SEQUENCE [LARGE SCALE GENOMIC DNA]</scope>
    <source>
        <strain evidence="18 19">NCAIM B.02537</strain>
    </source>
</reference>
<feature type="transmembrane region" description="Helical" evidence="13">
    <location>
        <begin position="242"/>
        <end position="262"/>
    </location>
</feature>
<evidence type="ECO:0000256" key="2">
    <source>
        <dbReference type="ARBA" id="ARBA00004651"/>
    </source>
</evidence>
<comment type="caution">
    <text evidence="18">The sequence shown here is derived from an EMBL/GenBank/DDBJ whole genome shotgun (WGS) entry which is preliminary data.</text>
</comment>
<evidence type="ECO:0000256" key="13">
    <source>
        <dbReference type="SAM" id="Phobius"/>
    </source>
</evidence>
<evidence type="ECO:0000256" key="7">
    <source>
        <dbReference type="ARBA" id="ARBA00022692"/>
    </source>
</evidence>
<feature type="domain" description="Histidine kinase" evidence="14">
    <location>
        <begin position="581"/>
        <end position="799"/>
    </location>
</feature>
<feature type="transmembrane region" description="Helical" evidence="13">
    <location>
        <begin position="16"/>
        <end position="35"/>
    </location>
</feature>
<dbReference type="PANTHER" id="PTHR43047">
    <property type="entry name" value="TWO-COMPONENT HISTIDINE PROTEIN KINASE"/>
    <property type="match status" value="1"/>
</dbReference>
<organism evidence="18 19">
    <name type="scientific">Novosphingobium aquiterrae</name>
    <dbReference type="NCBI Taxonomy" id="624388"/>
    <lineage>
        <taxon>Bacteria</taxon>
        <taxon>Pseudomonadati</taxon>
        <taxon>Pseudomonadota</taxon>
        <taxon>Alphaproteobacteria</taxon>
        <taxon>Sphingomonadales</taxon>
        <taxon>Sphingomonadaceae</taxon>
        <taxon>Novosphingobium</taxon>
    </lineage>
</organism>
<evidence type="ECO:0000256" key="6">
    <source>
        <dbReference type="ARBA" id="ARBA00022679"/>
    </source>
</evidence>
<evidence type="ECO:0000313" key="19">
    <source>
        <dbReference type="Proteomes" id="UP001589943"/>
    </source>
</evidence>
<dbReference type="InterPro" id="IPR011006">
    <property type="entry name" value="CheY-like_superfamily"/>
</dbReference>
<name>A0ABV6PGJ5_9SPHN</name>
<evidence type="ECO:0000256" key="4">
    <source>
        <dbReference type="ARBA" id="ARBA00022475"/>
    </source>
</evidence>
<keyword evidence="18" id="KW-0547">Nucleotide-binding</keyword>
<dbReference type="InterPro" id="IPR007895">
    <property type="entry name" value="MASE1"/>
</dbReference>
<dbReference type="PROSITE" id="PS50110">
    <property type="entry name" value="RESPONSE_REGULATORY"/>
    <property type="match status" value="1"/>
</dbReference>
<feature type="transmembrane region" description="Helical" evidence="13">
    <location>
        <begin position="67"/>
        <end position="84"/>
    </location>
</feature>